<protein>
    <submittedName>
        <fullName evidence="3">Uncharacterized protein</fullName>
    </submittedName>
</protein>
<evidence type="ECO:0000256" key="2">
    <source>
        <dbReference type="SAM" id="Phobius"/>
    </source>
</evidence>
<dbReference type="EMBL" id="ML986615">
    <property type="protein sequence ID" value="KAF2264483.1"/>
    <property type="molecule type" value="Genomic_DNA"/>
</dbReference>
<accession>A0A9P4KB83</accession>
<evidence type="ECO:0000256" key="1">
    <source>
        <dbReference type="SAM" id="MobiDB-lite"/>
    </source>
</evidence>
<sequence length="243" mass="29071">MSALPVLVPRFLLPRGHLLLRPYVRPLRPLAYAFHYSAAAAKPPSIAEQLKKQRKDPAILAQPDKYRPPSHGKRLPRSETVSKSYGPKLTEEDKHRMRTKKYPNMMAPEGTFMHWFLHNKAIHSYITLGILVCLAIAAWYMDFMHKTIYGEMIPSTKEFLRHPIASTSRFIEIYKMQKAYDNEVYSQQRLRKYEDVQKRKQYRLERIREAEERGEEYQEDPRFYIDEEGVRRRRVKRWFGIWE</sequence>
<dbReference type="Proteomes" id="UP000800093">
    <property type="component" value="Unassembled WGS sequence"/>
</dbReference>
<proteinExistence type="predicted"/>
<dbReference type="OrthoDB" id="5397827at2759"/>
<keyword evidence="4" id="KW-1185">Reference proteome</keyword>
<comment type="caution">
    <text evidence="3">The sequence shown here is derived from an EMBL/GenBank/DDBJ whole genome shotgun (WGS) entry which is preliminary data.</text>
</comment>
<keyword evidence="2" id="KW-0472">Membrane</keyword>
<keyword evidence="2" id="KW-0812">Transmembrane</keyword>
<keyword evidence="2" id="KW-1133">Transmembrane helix</keyword>
<name>A0A9P4KB83_9PLEO</name>
<evidence type="ECO:0000313" key="4">
    <source>
        <dbReference type="Proteomes" id="UP000800093"/>
    </source>
</evidence>
<gene>
    <name evidence="3" type="ORF">CC78DRAFT_568199</name>
</gene>
<reference evidence="4" key="1">
    <citation type="journal article" date="2020" name="Stud. Mycol.">
        <title>101 Dothideomycetes genomes: A test case for predicting lifestyles and emergence of pathogens.</title>
        <authorList>
            <person name="Haridas S."/>
            <person name="Albert R."/>
            <person name="Binder M."/>
            <person name="Bloem J."/>
            <person name="LaButti K."/>
            <person name="Salamov A."/>
            <person name="Andreopoulos B."/>
            <person name="Baker S."/>
            <person name="Barry K."/>
            <person name="Bills G."/>
            <person name="Bluhm B."/>
            <person name="Cannon C."/>
            <person name="Castanera R."/>
            <person name="Culley D."/>
            <person name="Daum C."/>
            <person name="Ezra D."/>
            <person name="Gonzalez J."/>
            <person name="Henrissat B."/>
            <person name="Kuo A."/>
            <person name="Liang C."/>
            <person name="Lipzen A."/>
            <person name="Lutzoni F."/>
            <person name="Magnuson J."/>
            <person name="Mondo S."/>
            <person name="Nolan M."/>
            <person name="Ohm R."/>
            <person name="Pangilinan J."/>
            <person name="Park H.-J."/>
            <person name="Ramirez L."/>
            <person name="Alfaro M."/>
            <person name="Sun H."/>
            <person name="Tritt A."/>
            <person name="Yoshinaga Y."/>
            <person name="Zwiers L.-H."/>
            <person name="Turgeon B."/>
            <person name="Goodwin S."/>
            <person name="Spatafora J."/>
            <person name="Crous P."/>
            <person name="Grigoriev I."/>
        </authorList>
    </citation>
    <scope>NUCLEOTIDE SEQUENCE [LARGE SCALE GENOMIC DNA]</scope>
    <source>
        <strain evidence="4">CBS 304.66</strain>
    </source>
</reference>
<evidence type="ECO:0000313" key="3">
    <source>
        <dbReference type="EMBL" id="KAF2264483.1"/>
    </source>
</evidence>
<feature type="transmembrane region" description="Helical" evidence="2">
    <location>
        <begin position="122"/>
        <end position="141"/>
    </location>
</feature>
<organism evidence="3 4">
    <name type="scientific">Lojkania enalia</name>
    <dbReference type="NCBI Taxonomy" id="147567"/>
    <lineage>
        <taxon>Eukaryota</taxon>
        <taxon>Fungi</taxon>
        <taxon>Dikarya</taxon>
        <taxon>Ascomycota</taxon>
        <taxon>Pezizomycotina</taxon>
        <taxon>Dothideomycetes</taxon>
        <taxon>Pleosporomycetidae</taxon>
        <taxon>Pleosporales</taxon>
        <taxon>Pleosporales incertae sedis</taxon>
        <taxon>Lojkania</taxon>
    </lineage>
</organism>
<dbReference type="AlphaFoldDB" id="A0A9P4KB83"/>
<feature type="region of interest" description="Disordered" evidence="1">
    <location>
        <begin position="51"/>
        <end position="92"/>
    </location>
</feature>